<accession>A0ABP9QLS8</accession>
<comment type="caution">
    <text evidence="3">The sequence shown here is derived from an EMBL/GenBank/DDBJ whole genome shotgun (WGS) entry which is preliminary data.</text>
</comment>
<evidence type="ECO:0000256" key="1">
    <source>
        <dbReference type="ARBA" id="ARBA00008812"/>
    </source>
</evidence>
<evidence type="ECO:0000313" key="4">
    <source>
        <dbReference type="Proteomes" id="UP001428817"/>
    </source>
</evidence>
<proteinExistence type="inferred from homology"/>
<dbReference type="SUPFAM" id="SSF101874">
    <property type="entry name" value="YceI-like"/>
    <property type="match status" value="1"/>
</dbReference>
<dbReference type="InterPro" id="IPR007372">
    <property type="entry name" value="Lipid/polyisoprenoid-bd_YceI"/>
</dbReference>
<evidence type="ECO:0000259" key="2">
    <source>
        <dbReference type="SMART" id="SM00867"/>
    </source>
</evidence>
<dbReference type="Pfam" id="PF04264">
    <property type="entry name" value="YceI"/>
    <property type="match status" value="1"/>
</dbReference>
<dbReference type="PANTHER" id="PTHR34406">
    <property type="entry name" value="PROTEIN YCEI"/>
    <property type="match status" value="1"/>
</dbReference>
<organism evidence="3 4">
    <name type="scientific">Pseudonocardia eucalypti</name>
    <dbReference type="NCBI Taxonomy" id="648755"/>
    <lineage>
        <taxon>Bacteria</taxon>
        <taxon>Bacillati</taxon>
        <taxon>Actinomycetota</taxon>
        <taxon>Actinomycetes</taxon>
        <taxon>Pseudonocardiales</taxon>
        <taxon>Pseudonocardiaceae</taxon>
        <taxon>Pseudonocardia</taxon>
    </lineage>
</organism>
<name>A0ABP9QLS8_9PSEU</name>
<dbReference type="SMART" id="SM00867">
    <property type="entry name" value="YceI"/>
    <property type="match status" value="1"/>
</dbReference>
<protein>
    <recommendedName>
        <fullName evidence="2">Lipid/polyisoprenoid-binding YceI-like domain-containing protein</fullName>
    </recommendedName>
</protein>
<feature type="domain" description="Lipid/polyisoprenoid-binding YceI-like" evidence="2">
    <location>
        <begin position="3"/>
        <end position="166"/>
    </location>
</feature>
<dbReference type="EMBL" id="BAABJP010000030">
    <property type="protein sequence ID" value="GAA5164073.1"/>
    <property type="molecule type" value="Genomic_DNA"/>
</dbReference>
<dbReference type="Proteomes" id="UP001428817">
    <property type="component" value="Unassembled WGS sequence"/>
</dbReference>
<dbReference type="InterPro" id="IPR036761">
    <property type="entry name" value="TTHA0802/YceI-like_sf"/>
</dbReference>
<evidence type="ECO:0000313" key="3">
    <source>
        <dbReference type="EMBL" id="GAA5164073.1"/>
    </source>
</evidence>
<gene>
    <name evidence="3" type="ORF">GCM10023321_51980</name>
</gene>
<dbReference type="PANTHER" id="PTHR34406:SF1">
    <property type="entry name" value="PROTEIN YCEI"/>
    <property type="match status" value="1"/>
</dbReference>
<keyword evidence="4" id="KW-1185">Reference proteome</keyword>
<dbReference type="RefSeq" id="WP_185062309.1">
    <property type="nucleotide sequence ID" value="NZ_BAABJP010000030.1"/>
</dbReference>
<reference evidence="4" key="1">
    <citation type="journal article" date="2019" name="Int. J. Syst. Evol. Microbiol.">
        <title>The Global Catalogue of Microorganisms (GCM) 10K type strain sequencing project: providing services to taxonomists for standard genome sequencing and annotation.</title>
        <authorList>
            <consortium name="The Broad Institute Genomics Platform"/>
            <consortium name="The Broad Institute Genome Sequencing Center for Infectious Disease"/>
            <person name="Wu L."/>
            <person name="Ma J."/>
        </authorList>
    </citation>
    <scope>NUCLEOTIDE SEQUENCE [LARGE SCALE GENOMIC DNA]</scope>
    <source>
        <strain evidence="4">JCM 18303</strain>
    </source>
</reference>
<sequence>MTRYKIVPGRCELAAQASSSLHPIRAEASELAGEIDVELADGVLDPTAPTGARIELATAALHSGNPLLDREIQGRLDARRYPRVAAWVREVTGPTDGAYDVHGELTLRHVTRPVTARATLVSGDRRFLEVNGAFTLDVRDFQLDPPKLLGLRVHPEVAVTVRIVAERS</sequence>
<dbReference type="Gene3D" id="2.40.128.110">
    <property type="entry name" value="Lipid/polyisoprenoid-binding, YceI-like"/>
    <property type="match status" value="1"/>
</dbReference>
<comment type="similarity">
    <text evidence="1">Belongs to the UPF0312 family.</text>
</comment>